<sequence>MKSNIFIPKTINVGYQNRNDTYTGKLAYVIYYDEKGKLRKETSWNSWRNKDIPNDEFENVPTEGFVLNKKAGDYSTGWDHRHAYCRVYDPRGFEFEITIENLLYILENATCIPGKGLQGEFVYGWDGTDLVLMPVVAPDYKQIAAYNKIVHNNESIKTRDLLLGATYLTKENTEWIYMGRFETYGYGYKFVQDGKIMRTKRYSDLPTEGSYMGRKVISHKSINNLPYGKMHWFAILYNDKYVFEQFKSVPKNKLISCVDDKCTSKYSEIYDEMESSYQFSPIDDSKDKIINIPFEDFYAKAVNTYVYDDETRKYVDVQFMANANGEYTKYEMRTPYRSEDNGKYIVYKYRKTNMYYGDEELIDIFPTQEKEVTDSYGIKRIETHMIPVSIETVFEKLKPVCKQKYLANGREYNKEFLFNE</sequence>
<dbReference type="EMBL" id="BK059091">
    <property type="protein sequence ID" value="DAE28783.1"/>
    <property type="molecule type" value="Genomic_DNA"/>
</dbReference>
<evidence type="ECO:0000313" key="1">
    <source>
        <dbReference type="EMBL" id="DAE28783.1"/>
    </source>
</evidence>
<proteinExistence type="predicted"/>
<accession>A0A8S5RBQ4</accession>
<protein>
    <submittedName>
        <fullName evidence="1">Uncharacterized protein</fullName>
    </submittedName>
</protein>
<reference evidence="1" key="1">
    <citation type="journal article" date="2021" name="Proc. Natl. Acad. Sci. U.S.A.">
        <title>A Catalog of Tens of Thousands of Viruses from Human Metagenomes Reveals Hidden Associations with Chronic Diseases.</title>
        <authorList>
            <person name="Tisza M.J."/>
            <person name="Buck C.B."/>
        </authorList>
    </citation>
    <scope>NUCLEOTIDE SEQUENCE</scope>
    <source>
        <strain evidence="1">CtmTa7</strain>
    </source>
</reference>
<name>A0A8S5RBQ4_9VIRU</name>
<organism evidence="1">
    <name type="scientific">virus sp. ctmTa7</name>
    <dbReference type="NCBI Taxonomy" id="2828255"/>
    <lineage>
        <taxon>Viruses</taxon>
    </lineage>
</organism>